<dbReference type="PANTHER" id="PTHR30055">
    <property type="entry name" value="HTH-TYPE TRANSCRIPTIONAL REGULATOR RUTR"/>
    <property type="match status" value="1"/>
</dbReference>
<dbReference type="PROSITE" id="PS50977">
    <property type="entry name" value="HTH_TETR_2"/>
    <property type="match status" value="2"/>
</dbReference>
<organism evidence="7 8">
    <name type="scientific">Mycobacteroides abscessus subsp. bolletii CRM-0020</name>
    <dbReference type="NCBI Taxonomy" id="1306401"/>
    <lineage>
        <taxon>Bacteria</taxon>
        <taxon>Bacillati</taxon>
        <taxon>Actinomycetota</taxon>
        <taxon>Actinomycetes</taxon>
        <taxon>Mycobacteriales</taxon>
        <taxon>Mycobacteriaceae</taxon>
        <taxon>Mycobacteroides</taxon>
        <taxon>Mycobacteroides abscessus</taxon>
    </lineage>
</organism>
<feature type="domain" description="HTH tetR-type" evidence="6">
    <location>
        <begin position="18"/>
        <end position="78"/>
    </location>
</feature>
<dbReference type="Gene3D" id="1.10.10.60">
    <property type="entry name" value="Homeodomain-like"/>
    <property type="match status" value="2"/>
</dbReference>
<evidence type="ECO:0000313" key="7">
    <source>
        <dbReference type="EMBL" id="EPQ23206.1"/>
    </source>
</evidence>
<dbReference type="Pfam" id="PF00440">
    <property type="entry name" value="TetR_N"/>
    <property type="match status" value="2"/>
</dbReference>
<feature type="domain" description="HTH tetR-type" evidence="6">
    <location>
        <begin position="223"/>
        <end position="283"/>
    </location>
</feature>
<dbReference type="GO" id="GO:0003700">
    <property type="term" value="F:DNA-binding transcription factor activity"/>
    <property type="evidence" value="ECO:0007669"/>
    <property type="project" value="TreeGrafter"/>
</dbReference>
<dbReference type="Gene3D" id="1.10.357.10">
    <property type="entry name" value="Tetracycline Repressor, domain 2"/>
    <property type="match status" value="2"/>
</dbReference>
<gene>
    <name evidence="7" type="ORF">J108_12525</name>
</gene>
<sequence>MPAPRRPQPADAVKRRPKDRKVQIAKASSDAFSESGYHAVSMEEIAARVGISAPALYRHSASKYDLFREAVLGLGQNLVKATDLADAVPEDTDPRATLRALVDGLVETTINHRTAGGLFRWEGRYLNDTDQAELAAQTKLVHRRLHKPLTSIRPTLTSHERWTLSSATLSVIGSITDHRTALSPGEIRTVLAELAESMLNAQLPAAPAHDKPMPSRPAVTPDAGPYEMLLHESMRLFNENGYRETSMEDIAAAIGIPVSGIYRYFPGKADILAASFRRAADRISGDISLALAQTTTPESALAKLVADYVARSFERPELAYVYYTERINLPPTDQTILHHIQRSTVESWSKLLLSARPGITPGHARCAVHASFTLAVDLGRLVRYDNTEHAQASVRRLMEVALLGRPIEGA</sequence>
<keyword evidence="2 4" id="KW-0238">DNA-binding</keyword>
<feature type="DNA-binding region" description="H-T-H motif" evidence="4">
    <location>
        <begin position="246"/>
        <end position="265"/>
    </location>
</feature>
<dbReference type="SUPFAM" id="SSF46689">
    <property type="entry name" value="Homeodomain-like"/>
    <property type="match status" value="2"/>
</dbReference>
<dbReference type="InterPro" id="IPR009057">
    <property type="entry name" value="Homeodomain-like_sf"/>
</dbReference>
<evidence type="ECO:0000256" key="2">
    <source>
        <dbReference type="ARBA" id="ARBA00023125"/>
    </source>
</evidence>
<comment type="caution">
    <text evidence="7">The sequence shown here is derived from an EMBL/GenBank/DDBJ whole genome shotgun (WGS) entry which is preliminary data.</text>
</comment>
<dbReference type="AlphaFoldDB" id="A0A829HWQ9"/>
<keyword evidence="1" id="KW-0805">Transcription regulation</keyword>
<evidence type="ECO:0000256" key="5">
    <source>
        <dbReference type="SAM" id="MobiDB-lite"/>
    </source>
</evidence>
<reference evidence="7 8" key="1">
    <citation type="journal article" date="2013" name="Genome Announc.">
        <title>Genome Sequence of an Epidemic Isolate of Mycobacterium abscessus subsp. bolletii from Rio de Janeiro, Brazil.</title>
        <authorList>
            <person name="Davidson R.M."/>
            <person name="Reynolds P.R."/>
            <person name="Farias-Hesson E."/>
            <person name="Duarte R.S."/>
            <person name="Jackson M."/>
            <person name="Strong M."/>
        </authorList>
    </citation>
    <scope>NUCLEOTIDE SEQUENCE [LARGE SCALE GENOMIC DNA]</scope>
    <source>
        <strain evidence="7 8">CRM-0020</strain>
    </source>
</reference>
<dbReference type="RefSeq" id="WP_005057826.1">
    <property type="nucleotide sequence ID" value="NZ_ATFQ01000022.1"/>
</dbReference>
<evidence type="ECO:0000256" key="3">
    <source>
        <dbReference type="ARBA" id="ARBA00023163"/>
    </source>
</evidence>
<keyword evidence="3" id="KW-0804">Transcription</keyword>
<evidence type="ECO:0000313" key="8">
    <source>
        <dbReference type="Proteomes" id="UP000014969"/>
    </source>
</evidence>
<proteinExistence type="predicted"/>
<feature type="DNA-binding region" description="H-T-H motif" evidence="4">
    <location>
        <begin position="41"/>
        <end position="60"/>
    </location>
</feature>
<dbReference type="Proteomes" id="UP000014969">
    <property type="component" value="Unassembled WGS sequence"/>
</dbReference>
<name>A0A829HWQ9_9MYCO</name>
<accession>A0A829HWQ9</accession>
<dbReference type="InterPro" id="IPR050109">
    <property type="entry name" value="HTH-type_TetR-like_transc_reg"/>
</dbReference>
<feature type="region of interest" description="Disordered" evidence="5">
    <location>
        <begin position="1"/>
        <end position="27"/>
    </location>
</feature>
<dbReference type="EMBL" id="ATFQ01000022">
    <property type="protein sequence ID" value="EPQ23206.1"/>
    <property type="molecule type" value="Genomic_DNA"/>
</dbReference>
<evidence type="ECO:0000256" key="4">
    <source>
        <dbReference type="PROSITE-ProRule" id="PRU00335"/>
    </source>
</evidence>
<protein>
    <submittedName>
        <fullName evidence="7">TetR family transcriptional regulator</fullName>
    </submittedName>
</protein>
<dbReference type="PANTHER" id="PTHR30055:SF234">
    <property type="entry name" value="HTH-TYPE TRANSCRIPTIONAL REGULATOR BETI"/>
    <property type="match status" value="1"/>
</dbReference>
<evidence type="ECO:0000259" key="6">
    <source>
        <dbReference type="PROSITE" id="PS50977"/>
    </source>
</evidence>
<dbReference type="GO" id="GO:0000976">
    <property type="term" value="F:transcription cis-regulatory region binding"/>
    <property type="evidence" value="ECO:0007669"/>
    <property type="project" value="TreeGrafter"/>
</dbReference>
<dbReference type="PRINTS" id="PR00455">
    <property type="entry name" value="HTHTETR"/>
</dbReference>
<evidence type="ECO:0000256" key="1">
    <source>
        <dbReference type="ARBA" id="ARBA00023015"/>
    </source>
</evidence>
<dbReference type="InterPro" id="IPR001647">
    <property type="entry name" value="HTH_TetR"/>
</dbReference>